<sequence>MSLQWRTVDKPYSITLHGVSRQHRPGQPYGDLIMELLGHVWTEVRGQSLPNRGLNYVIYEQDGSVFGGVELEIPPQSDAGAVPNLTMKTWTLNEYAYCVHRGPYSGLGRTNAELRKAVAASGRACGSPLIEVYGHWKEDESQLETEIYCSLD</sequence>
<evidence type="ECO:0000313" key="3">
    <source>
        <dbReference type="Proteomes" id="UP000479114"/>
    </source>
</evidence>
<dbReference type="InterPro" id="IPR011256">
    <property type="entry name" value="Reg_factor_effector_dom_sf"/>
</dbReference>
<evidence type="ECO:0000313" key="2">
    <source>
        <dbReference type="EMBL" id="QHW34677.1"/>
    </source>
</evidence>
<protein>
    <submittedName>
        <fullName evidence="2">GyrI-like domain-containing protein</fullName>
    </submittedName>
</protein>
<dbReference type="SUPFAM" id="SSF55136">
    <property type="entry name" value="Probable bacterial effector-binding domain"/>
    <property type="match status" value="1"/>
</dbReference>
<gene>
    <name evidence="2" type="ORF">GZH47_30370</name>
</gene>
<keyword evidence="3" id="KW-1185">Reference proteome</keyword>
<dbReference type="Proteomes" id="UP000479114">
    <property type="component" value="Chromosome"/>
</dbReference>
<dbReference type="Gene3D" id="3.20.80.10">
    <property type="entry name" value="Regulatory factor, effector binding domain"/>
    <property type="match status" value="1"/>
</dbReference>
<dbReference type="Pfam" id="PF06445">
    <property type="entry name" value="GyrI-like"/>
    <property type="match status" value="1"/>
</dbReference>
<dbReference type="KEGG" id="prz:GZH47_30370"/>
<proteinExistence type="predicted"/>
<accession>A0A6C0P7W7</accession>
<dbReference type="AlphaFoldDB" id="A0A6C0P7W7"/>
<organism evidence="2 3">
    <name type="scientific">Paenibacillus rhizovicinus</name>
    <dbReference type="NCBI Taxonomy" id="2704463"/>
    <lineage>
        <taxon>Bacteria</taxon>
        <taxon>Bacillati</taxon>
        <taxon>Bacillota</taxon>
        <taxon>Bacilli</taxon>
        <taxon>Bacillales</taxon>
        <taxon>Paenibacillaceae</taxon>
        <taxon>Paenibacillus</taxon>
    </lineage>
</organism>
<evidence type="ECO:0000259" key="1">
    <source>
        <dbReference type="Pfam" id="PF06445"/>
    </source>
</evidence>
<dbReference type="EMBL" id="CP048286">
    <property type="protein sequence ID" value="QHW34677.1"/>
    <property type="molecule type" value="Genomic_DNA"/>
</dbReference>
<feature type="domain" description="GyrI-like small molecule binding" evidence="1">
    <location>
        <begin position="93"/>
        <end position="149"/>
    </location>
</feature>
<dbReference type="RefSeq" id="WP_162644829.1">
    <property type="nucleotide sequence ID" value="NZ_CP048286.1"/>
</dbReference>
<reference evidence="2 3" key="1">
    <citation type="submission" date="2020-02" db="EMBL/GenBank/DDBJ databases">
        <title>Paenibacillus sp. nov., isolated from rhizosphere soil of tomato.</title>
        <authorList>
            <person name="Weon H.-Y."/>
            <person name="Lee S.A."/>
        </authorList>
    </citation>
    <scope>NUCLEOTIDE SEQUENCE [LARGE SCALE GENOMIC DNA]</scope>
    <source>
        <strain evidence="2 3">14171R-81</strain>
    </source>
</reference>
<name>A0A6C0P7W7_9BACL</name>
<dbReference type="InterPro" id="IPR029442">
    <property type="entry name" value="GyrI-like"/>
</dbReference>